<organism evidence="2 3">
    <name type="scientific">Brevundimonas staleyi</name>
    <dbReference type="NCBI Taxonomy" id="74326"/>
    <lineage>
        <taxon>Bacteria</taxon>
        <taxon>Pseudomonadati</taxon>
        <taxon>Pseudomonadota</taxon>
        <taxon>Alphaproteobacteria</taxon>
        <taxon>Caulobacterales</taxon>
        <taxon>Caulobacteraceae</taxon>
        <taxon>Brevundimonas</taxon>
    </lineage>
</organism>
<proteinExistence type="predicted"/>
<accession>A0ABW0FUA3</accession>
<sequence>MTPLADIMQKLFIVCWCVGVAAWFYAARYWLPMWAVGFKPRDRHKGYWRKVLIGFAAFMLAAVVSMIAGFVAQTWGGGW</sequence>
<dbReference type="Proteomes" id="UP001596152">
    <property type="component" value="Unassembled WGS sequence"/>
</dbReference>
<keyword evidence="1" id="KW-1133">Transmembrane helix</keyword>
<comment type="caution">
    <text evidence="2">The sequence shown here is derived from an EMBL/GenBank/DDBJ whole genome shotgun (WGS) entry which is preliminary data.</text>
</comment>
<evidence type="ECO:0000313" key="3">
    <source>
        <dbReference type="Proteomes" id="UP001596152"/>
    </source>
</evidence>
<reference evidence="3" key="1">
    <citation type="journal article" date="2019" name="Int. J. Syst. Evol. Microbiol.">
        <title>The Global Catalogue of Microorganisms (GCM) 10K type strain sequencing project: providing services to taxonomists for standard genome sequencing and annotation.</title>
        <authorList>
            <consortium name="The Broad Institute Genomics Platform"/>
            <consortium name="The Broad Institute Genome Sequencing Center for Infectious Disease"/>
            <person name="Wu L."/>
            <person name="Ma J."/>
        </authorList>
    </citation>
    <scope>NUCLEOTIDE SEQUENCE [LARGE SCALE GENOMIC DNA]</scope>
    <source>
        <strain evidence="3">JCM 12125</strain>
    </source>
</reference>
<evidence type="ECO:0000313" key="2">
    <source>
        <dbReference type="EMBL" id="MFC5344252.1"/>
    </source>
</evidence>
<protein>
    <submittedName>
        <fullName evidence="2">Uncharacterized protein</fullName>
    </submittedName>
</protein>
<feature type="transmembrane region" description="Helical" evidence="1">
    <location>
        <begin position="51"/>
        <end position="72"/>
    </location>
</feature>
<name>A0ABW0FUA3_9CAUL</name>
<keyword evidence="3" id="KW-1185">Reference proteome</keyword>
<feature type="transmembrane region" description="Helical" evidence="1">
    <location>
        <begin position="12"/>
        <end position="31"/>
    </location>
</feature>
<dbReference type="EMBL" id="JBHSLF010000019">
    <property type="protein sequence ID" value="MFC5344252.1"/>
    <property type="molecule type" value="Genomic_DNA"/>
</dbReference>
<evidence type="ECO:0000256" key="1">
    <source>
        <dbReference type="SAM" id="Phobius"/>
    </source>
</evidence>
<keyword evidence="1" id="KW-0472">Membrane</keyword>
<dbReference type="RefSeq" id="WP_374037571.1">
    <property type="nucleotide sequence ID" value="NZ_CP169082.1"/>
</dbReference>
<keyword evidence="1" id="KW-0812">Transmembrane</keyword>
<gene>
    <name evidence="2" type="ORF">ACFPIE_10020</name>
</gene>